<accession>A0A0K9PIB8</accession>
<evidence type="ECO:0000313" key="2">
    <source>
        <dbReference type="EMBL" id="KMZ68813.1"/>
    </source>
</evidence>
<reference evidence="3" key="1">
    <citation type="journal article" date="2016" name="Nature">
        <title>The genome of the seagrass Zostera marina reveals angiosperm adaptation to the sea.</title>
        <authorList>
            <person name="Olsen J.L."/>
            <person name="Rouze P."/>
            <person name="Verhelst B."/>
            <person name="Lin Y.-C."/>
            <person name="Bayer T."/>
            <person name="Collen J."/>
            <person name="Dattolo E."/>
            <person name="De Paoli E."/>
            <person name="Dittami S."/>
            <person name="Maumus F."/>
            <person name="Michel G."/>
            <person name="Kersting A."/>
            <person name="Lauritano C."/>
            <person name="Lohaus R."/>
            <person name="Toepel M."/>
            <person name="Tonon T."/>
            <person name="Vanneste K."/>
            <person name="Amirebrahimi M."/>
            <person name="Brakel J."/>
            <person name="Bostroem C."/>
            <person name="Chovatia M."/>
            <person name="Grimwood J."/>
            <person name="Jenkins J.W."/>
            <person name="Jueterbock A."/>
            <person name="Mraz A."/>
            <person name="Stam W.T."/>
            <person name="Tice H."/>
            <person name="Bornberg-Bauer E."/>
            <person name="Green P.J."/>
            <person name="Pearson G.A."/>
            <person name="Procaccini G."/>
            <person name="Duarte C.M."/>
            <person name="Schmutz J."/>
            <person name="Reusch T.B.H."/>
            <person name="Van de Peer Y."/>
        </authorList>
    </citation>
    <scope>NUCLEOTIDE SEQUENCE [LARGE SCALE GENOMIC DNA]</scope>
    <source>
        <strain evidence="3">cv. Finnish</strain>
    </source>
</reference>
<proteinExistence type="predicted"/>
<keyword evidence="3" id="KW-1185">Reference proteome</keyword>
<dbReference type="EMBL" id="LFYR01000811">
    <property type="protein sequence ID" value="KMZ68813.1"/>
    <property type="molecule type" value="Genomic_DNA"/>
</dbReference>
<dbReference type="Proteomes" id="UP000036987">
    <property type="component" value="Unassembled WGS sequence"/>
</dbReference>
<organism evidence="2 3">
    <name type="scientific">Zostera marina</name>
    <name type="common">Eelgrass</name>
    <dbReference type="NCBI Taxonomy" id="29655"/>
    <lineage>
        <taxon>Eukaryota</taxon>
        <taxon>Viridiplantae</taxon>
        <taxon>Streptophyta</taxon>
        <taxon>Embryophyta</taxon>
        <taxon>Tracheophyta</taxon>
        <taxon>Spermatophyta</taxon>
        <taxon>Magnoliopsida</taxon>
        <taxon>Liliopsida</taxon>
        <taxon>Zosteraceae</taxon>
        <taxon>Zostera</taxon>
    </lineage>
</organism>
<name>A0A0K9PIB8_ZOSMR</name>
<sequence>MPSTNRKRKSNATKSEGLKKKKNKDTTSYDSTSVGSSMCKNKTDTSNAAPLVVKAKRERTEDNLHISFLEKYNWAAYIRDVLFLKMETCRNSVLHRRVTNCGSKEYLDGCILVLMVWLYKHTMIAKPDDVYVDFDPYFKK</sequence>
<feature type="compositionally biased region" description="Polar residues" evidence="1">
    <location>
        <begin position="26"/>
        <end position="44"/>
    </location>
</feature>
<feature type="compositionally biased region" description="Basic residues" evidence="1">
    <location>
        <begin position="1"/>
        <end position="11"/>
    </location>
</feature>
<evidence type="ECO:0000256" key="1">
    <source>
        <dbReference type="SAM" id="MobiDB-lite"/>
    </source>
</evidence>
<dbReference type="AlphaFoldDB" id="A0A0K9PIB8"/>
<comment type="caution">
    <text evidence="2">The sequence shown here is derived from an EMBL/GenBank/DDBJ whole genome shotgun (WGS) entry which is preliminary data.</text>
</comment>
<protein>
    <submittedName>
        <fullName evidence="2">Uncharacterized protein</fullName>
    </submittedName>
</protein>
<feature type="region of interest" description="Disordered" evidence="1">
    <location>
        <begin position="1"/>
        <end position="44"/>
    </location>
</feature>
<evidence type="ECO:0000313" key="3">
    <source>
        <dbReference type="Proteomes" id="UP000036987"/>
    </source>
</evidence>
<gene>
    <name evidence="2" type="ORF">ZOSMA_22G01070</name>
</gene>